<dbReference type="Proteomes" id="UP001198565">
    <property type="component" value="Unassembled WGS sequence"/>
</dbReference>
<dbReference type="RefSeq" id="WP_222982420.1">
    <property type="nucleotide sequence ID" value="NZ_JAINVZ010000039.1"/>
</dbReference>
<proteinExistence type="predicted"/>
<evidence type="ECO:0000313" key="1">
    <source>
        <dbReference type="EMBL" id="MBY8889255.1"/>
    </source>
</evidence>
<keyword evidence="2" id="KW-1185">Reference proteome</keyword>
<dbReference type="Gene3D" id="3.40.50.300">
    <property type="entry name" value="P-loop containing nucleotide triphosphate hydrolases"/>
    <property type="match status" value="1"/>
</dbReference>
<sequence length="536" mass="57879">MQEDGLVSGRQQRTELIRTLDELGQLDGTQGTATAGRLLRRLTTDCLRVLVVGEEERGRGSLVEALVGRAAVLTNASTSTSISATVPVGSPEGVSGSVELIVAPPADSVYDGAQASQAWAAVDVVIVVLTADFPLSATERSRLTKAGQAAVPALVVLNKADRLGAEELAETVLVARSCVEAAYGRELAVYPVSAEIAMSGGGRDTLSALRWSAFMTAFHEKVPADHGRQLTDAVAAQAYHVISTLLDETRLLLRAHALRESGNGAQVRHFQAQLTRIRASRRNVTEAITEEVRRLSEETDAAARTQAQRLRVTIERSLDTRLSGDWQDLPTGELDEQGLAFLTRTVAEGTNSWCRRQAVRLQEAMHELARAAEAGQESQLTTVRAAARDLLDLDLRISAEPIEPDDNGWFAYSPPDTNSRPNLLAYVARGHLPGRLGRGHVSRHLSDLARDLTEQQVGRARSSLRHQLSEAAQNLSQALLRRVTACVASLEDALTEAAHIAALPKSQAATRLTAAERREKALGELAQRIQALRTRS</sequence>
<dbReference type="SUPFAM" id="SSF52540">
    <property type="entry name" value="P-loop containing nucleoside triphosphate hydrolases"/>
    <property type="match status" value="1"/>
</dbReference>
<protein>
    <submittedName>
        <fullName evidence="1">Uncharacterized protein</fullName>
    </submittedName>
</protein>
<evidence type="ECO:0000313" key="2">
    <source>
        <dbReference type="Proteomes" id="UP001198565"/>
    </source>
</evidence>
<gene>
    <name evidence="1" type="ORF">K7472_31085</name>
</gene>
<organism evidence="1 2">
    <name type="scientific">Streptantibioticus parmotrematis</name>
    <dbReference type="NCBI Taxonomy" id="2873249"/>
    <lineage>
        <taxon>Bacteria</taxon>
        <taxon>Bacillati</taxon>
        <taxon>Actinomycetota</taxon>
        <taxon>Actinomycetes</taxon>
        <taxon>Kitasatosporales</taxon>
        <taxon>Streptomycetaceae</taxon>
        <taxon>Streptantibioticus</taxon>
    </lineage>
</organism>
<name>A0ABS7R1B7_9ACTN</name>
<comment type="caution">
    <text evidence="1">The sequence shown here is derived from an EMBL/GenBank/DDBJ whole genome shotgun (WGS) entry which is preliminary data.</text>
</comment>
<dbReference type="InterPro" id="IPR027417">
    <property type="entry name" value="P-loop_NTPase"/>
</dbReference>
<dbReference type="EMBL" id="JAINVZ010000039">
    <property type="protein sequence ID" value="MBY8889255.1"/>
    <property type="molecule type" value="Genomic_DNA"/>
</dbReference>
<reference evidence="1 2" key="1">
    <citation type="submission" date="2021-08" db="EMBL/GenBank/DDBJ databases">
        <title>Streptomyces sp. PTM05 isolated from lichen.</title>
        <authorList>
            <person name="Somphong A."/>
            <person name="Phongsopitanun W."/>
            <person name="Tanasupawat S."/>
        </authorList>
    </citation>
    <scope>NUCLEOTIDE SEQUENCE [LARGE SCALE GENOMIC DNA]</scope>
    <source>
        <strain evidence="1 2">Ptm05</strain>
    </source>
</reference>
<accession>A0ABS7R1B7</accession>